<dbReference type="Gene3D" id="3.30.830.10">
    <property type="entry name" value="Metalloenzyme, LuxS/M16 peptidase-like"/>
    <property type="match status" value="2"/>
</dbReference>
<dbReference type="InterPro" id="IPR007863">
    <property type="entry name" value="Peptidase_M16_C"/>
</dbReference>
<dbReference type="PANTHER" id="PTHR11851:SF186">
    <property type="entry name" value="INACTIVE METALLOPROTEASE YMFF-RELATED"/>
    <property type="match status" value="1"/>
</dbReference>
<dbReference type="SUPFAM" id="SSF63411">
    <property type="entry name" value="LuxS/MPP-like metallohydrolase"/>
    <property type="match status" value="2"/>
</dbReference>
<protein>
    <submittedName>
        <fullName evidence="2">EF-P 5-aminopentanol modification-associated protein YfmF</fullName>
    </submittedName>
</protein>
<accession>A0ABV9MRJ4</accession>
<dbReference type="InterPro" id="IPR050361">
    <property type="entry name" value="MPP/UQCRC_Complex"/>
</dbReference>
<gene>
    <name evidence="2" type="primary">yfmF</name>
    <name evidence="2" type="ORF">ACFO5I_02475</name>
</gene>
<dbReference type="NCBIfam" id="NF047422">
    <property type="entry name" value="YfmF_fam"/>
    <property type="match status" value="1"/>
</dbReference>
<sequence length="423" mass="47787">MAIQLQPGVNLNVITTEKYKTIRMYLRFSTPHTKKAATQRTLLTSLLETSTLNYPTQTALSAKLAELYGASFGLNVSKRGQIHQVNVGMTIVNGKYLNQPGLFSEAVQFLREVLFYPHIKEGRFDEALFELEKSNLQAYLASLYEDKQTLASLKLQELYFGQDEDQKTPSFSGAKEIETVTNETLVLAHQALLAQDQIDIFVVGDITQEQVLKEMHHLAFPLTDRTPVVPFYKQALSHQVQEARQVEEVLQGKLNLGYATNVYYDQIPERFALSVFNGLFGGFPHSKLFMNVREKASLAYYASSSVDFFRGFLSVQTGIDTQNKDQVLTLITEQLNALQAGDIREEELSQTKAMLKNQFLLSLDNPQALIETAYHQTLLPQTKLSDEEVLRAIEAVTKEQVQTIAQQIQLQAIFFLDGDKNNE</sequence>
<dbReference type="RefSeq" id="WP_204653281.1">
    <property type="nucleotide sequence ID" value="NZ_JAFBFD010000007.1"/>
</dbReference>
<evidence type="ECO:0000313" key="3">
    <source>
        <dbReference type="Proteomes" id="UP001595969"/>
    </source>
</evidence>
<keyword evidence="3" id="KW-1185">Reference proteome</keyword>
<dbReference type="Pfam" id="PF05193">
    <property type="entry name" value="Peptidase_M16_C"/>
    <property type="match status" value="1"/>
</dbReference>
<dbReference type="Proteomes" id="UP001595969">
    <property type="component" value="Unassembled WGS sequence"/>
</dbReference>
<proteinExistence type="predicted"/>
<dbReference type="EMBL" id="JBHSGS010000011">
    <property type="protein sequence ID" value="MFC4718611.1"/>
    <property type="molecule type" value="Genomic_DNA"/>
</dbReference>
<dbReference type="PANTHER" id="PTHR11851">
    <property type="entry name" value="METALLOPROTEASE"/>
    <property type="match status" value="1"/>
</dbReference>
<comment type="caution">
    <text evidence="2">The sequence shown here is derived from an EMBL/GenBank/DDBJ whole genome shotgun (WGS) entry which is preliminary data.</text>
</comment>
<organism evidence="2 3">
    <name type="scientific">Enterococcus lemanii</name>
    <dbReference type="NCBI Taxonomy" id="1159752"/>
    <lineage>
        <taxon>Bacteria</taxon>
        <taxon>Bacillati</taxon>
        <taxon>Bacillota</taxon>
        <taxon>Bacilli</taxon>
        <taxon>Lactobacillales</taxon>
        <taxon>Enterococcaceae</taxon>
        <taxon>Enterococcus</taxon>
    </lineage>
</organism>
<evidence type="ECO:0000313" key="2">
    <source>
        <dbReference type="EMBL" id="MFC4718611.1"/>
    </source>
</evidence>
<name>A0ABV9MRJ4_9ENTE</name>
<reference evidence="3" key="1">
    <citation type="journal article" date="2019" name="Int. J. Syst. Evol. Microbiol.">
        <title>The Global Catalogue of Microorganisms (GCM) 10K type strain sequencing project: providing services to taxonomists for standard genome sequencing and annotation.</title>
        <authorList>
            <consortium name="The Broad Institute Genomics Platform"/>
            <consortium name="The Broad Institute Genome Sequencing Center for Infectious Disease"/>
            <person name="Wu L."/>
            <person name="Ma J."/>
        </authorList>
    </citation>
    <scope>NUCLEOTIDE SEQUENCE [LARGE SCALE GENOMIC DNA]</scope>
    <source>
        <strain evidence="3">CGMCC 1.19032</strain>
    </source>
</reference>
<feature type="domain" description="Peptidase M16 C-terminal" evidence="1">
    <location>
        <begin position="180"/>
        <end position="355"/>
    </location>
</feature>
<evidence type="ECO:0000259" key="1">
    <source>
        <dbReference type="Pfam" id="PF05193"/>
    </source>
</evidence>
<dbReference type="InterPro" id="IPR011249">
    <property type="entry name" value="Metalloenz_LuxS/M16"/>
</dbReference>